<accession>A0A336MIA0</accession>
<name>A0A336MIA0_CULSO</name>
<evidence type="ECO:0000256" key="1">
    <source>
        <dbReference type="SAM" id="SignalP"/>
    </source>
</evidence>
<dbReference type="AlphaFoldDB" id="A0A336MIA0"/>
<protein>
    <submittedName>
        <fullName evidence="2">CSON000354 protein</fullName>
    </submittedName>
</protein>
<dbReference type="VEuPathDB" id="VectorBase:CSON000354"/>
<evidence type="ECO:0000313" key="2">
    <source>
        <dbReference type="EMBL" id="SSX28679.1"/>
    </source>
</evidence>
<dbReference type="EMBL" id="UFQT01001061">
    <property type="protein sequence ID" value="SSX28679.1"/>
    <property type="molecule type" value="Genomic_DNA"/>
</dbReference>
<gene>
    <name evidence="2" type="primary">CSON000354</name>
</gene>
<proteinExistence type="predicted"/>
<keyword evidence="1" id="KW-0732">Signal</keyword>
<organism evidence="2">
    <name type="scientific">Culicoides sonorensis</name>
    <name type="common">Biting midge</name>
    <dbReference type="NCBI Taxonomy" id="179676"/>
    <lineage>
        <taxon>Eukaryota</taxon>
        <taxon>Metazoa</taxon>
        <taxon>Ecdysozoa</taxon>
        <taxon>Arthropoda</taxon>
        <taxon>Hexapoda</taxon>
        <taxon>Insecta</taxon>
        <taxon>Pterygota</taxon>
        <taxon>Neoptera</taxon>
        <taxon>Endopterygota</taxon>
        <taxon>Diptera</taxon>
        <taxon>Nematocera</taxon>
        <taxon>Chironomoidea</taxon>
        <taxon>Ceratopogonidae</taxon>
        <taxon>Ceratopogoninae</taxon>
        <taxon>Culicoides</taxon>
        <taxon>Monoculicoides</taxon>
    </lineage>
</organism>
<sequence>MKVILILLLTAYAYTSATPIKNIFTLKIQQQDSIRLLEKNINDIPQKDRKGFVKYCIATVLKQKYENKVIKAMLLNGSNKDDSMRYEQMSVPFELANLLYEFVQTNYELTDDELLRYITYGPICYPSGCVDPGDIGSLCCPFKLTKLPIKQ</sequence>
<feature type="signal peptide" evidence="1">
    <location>
        <begin position="1"/>
        <end position="17"/>
    </location>
</feature>
<feature type="chain" id="PRO_5016349420" evidence="1">
    <location>
        <begin position="18"/>
        <end position="151"/>
    </location>
</feature>
<reference evidence="2" key="1">
    <citation type="submission" date="2018-07" db="EMBL/GenBank/DDBJ databases">
        <authorList>
            <person name="Quirk P.G."/>
            <person name="Krulwich T.A."/>
        </authorList>
    </citation>
    <scope>NUCLEOTIDE SEQUENCE</scope>
</reference>